<sequence>MVALLQHLDSQGFWSRHLIGKDSRLQSVMFAHPESLQFARSYPEVLIVDCTYKTNKYKMPLLDMVGVDATGSTFCIAFAYLSGEEEEDFAWALRALRDLYDTNDIPHPSVVLTDRCLACMNAIVSLLCFPASKVMLCLWHINRAVLTFCMSGFTKGKDDEEGQEAWKEFYDSWHMLVASKSQAIYDERLKVFLLQYTRSHPKEVDYLLSTWLNPHKGKFVKAFINEYLHLNQFVTSRVEGIHSLLKSHLKSSKADLFEAFQIIKLVITNQLTTLKSAQALEQATRPTWRAQILSGALYSQVRGWISHKALIMVDLQREQIGESLPRCTGSFLKTMGIPCAHALMPLIQGNEPLLTSHFHSHWYLQRSGMPPLIFEPRKVDDRRAALKSQPASSTRRDSCAFEGVEKALLPSVPRKPQTCSRCHKQGHNRNSRLCPEKYVEMAAELDNMERERDLTTKEVTVIDTQSRSISPAAAAASTPQITPTPTYYYLQEPVHRVYAKYKESREAWFNQQPPGTSLTDRTFREAVGLPLEYDAVRYRWCRRSEQMGPFVKLHNSFKLRDWTLEEMRSWLDDDDRSNDDADQLEMQLLGAEGPSYASRQGPASHILSRLRQGGDLILPAR</sequence>
<dbReference type="EMBL" id="KB726231">
    <property type="protein sequence ID" value="EMT73503.1"/>
    <property type="molecule type" value="Genomic_DNA"/>
</dbReference>
<keyword evidence="3" id="KW-1185">Reference proteome</keyword>
<dbReference type="PANTHER" id="PTHR31569">
    <property type="entry name" value="SWIM-TYPE DOMAIN-CONTAINING PROTEIN"/>
    <property type="match status" value="1"/>
</dbReference>
<evidence type="ECO:0000313" key="3">
    <source>
        <dbReference type="Proteomes" id="UP000016929"/>
    </source>
</evidence>
<dbReference type="Proteomes" id="UP000016929">
    <property type="component" value="Unassembled WGS sequence"/>
</dbReference>
<reference evidence="3" key="2">
    <citation type="journal article" date="2014" name="PLoS ONE">
        <title>Genome and Transcriptome Analysis of the Fungal Pathogen Fusarium oxysporum f. sp. cubense Causing Banana Vascular Wilt Disease.</title>
        <authorList>
            <person name="Guo L."/>
            <person name="Han L."/>
            <person name="Yang L."/>
            <person name="Zeng H."/>
            <person name="Fan D."/>
            <person name="Zhu Y."/>
            <person name="Feng Y."/>
            <person name="Wang G."/>
            <person name="Peng C."/>
            <person name="Jiang X."/>
            <person name="Zhou D."/>
            <person name="Ni P."/>
            <person name="Liang C."/>
            <person name="Liu L."/>
            <person name="Wang J."/>
            <person name="Mao C."/>
            <person name="Fang X."/>
            <person name="Peng M."/>
            <person name="Huang J."/>
        </authorList>
    </citation>
    <scope>NUCLEOTIDE SEQUENCE [LARGE SCALE GENOMIC DNA]</scope>
    <source>
        <strain evidence="3">race 4</strain>
    </source>
</reference>
<evidence type="ECO:0000313" key="2">
    <source>
        <dbReference type="EMBL" id="EMT73503.1"/>
    </source>
</evidence>
<accession>N1S3Q4</accession>
<dbReference type="InterPro" id="IPR018289">
    <property type="entry name" value="MULE_transposase_dom"/>
</dbReference>
<dbReference type="Pfam" id="PF10551">
    <property type="entry name" value="MULE"/>
    <property type="match status" value="1"/>
</dbReference>
<evidence type="ECO:0000259" key="1">
    <source>
        <dbReference type="Pfam" id="PF10551"/>
    </source>
</evidence>
<dbReference type="InterPro" id="IPR052579">
    <property type="entry name" value="Zinc_finger_SWIM"/>
</dbReference>
<proteinExistence type="predicted"/>
<dbReference type="OrthoDB" id="1421156at2759"/>
<name>N1S3Q4_FUSC4</name>
<dbReference type="AlphaFoldDB" id="N1S3Q4"/>
<gene>
    <name evidence="2" type="ORF">FOC4_g10000537</name>
</gene>
<dbReference type="PANTHER" id="PTHR31569:SF4">
    <property type="entry name" value="SWIM-TYPE DOMAIN-CONTAINING PROTEIN"/>
    <property type="match status" value="1"/>
</dbReference>
<organism evidence="2 3">
    <name type="scientific">Fusarium oxysporum f. sp. cubense (strain race 4)</name>
    <name type="common">Panama disease fungus</name>
    <dbReference type="NCBI Taxonomy" id="2502994"/>
    <lineage>
        <taxon>Eukaryota</taxon>
        <taxon>Fungi</taxon>
        <taxon>Dikarya</taxon>
        <taxon>Ascomycota</taxon>
        <taxon>Pezizomycotina</taxon>
        <taxon>Sordariomycetes</taxon>
        <taxon>Hypocreomycetidae</taxon>
        <taxon>Hypocreales</taxon>
        <taxon>Nectriaceae</taxon>
        <taxon>Fusarium</taxon>
        <taxon>Fusarium oxysporum species complex</taxon>
    </lineage>
</organism>
<dbReference type="HOGENOM" id="CLU_013727_3_1_1"/>
<protein>
    <recommendedName>
        <fullName evidence="1">MULE transposase domain-containing protein</fullName>
    </recommendedName>
</protein>
<reference evidence="3" key="1">
    <citation type="submission" date="2012-09" db="EMBL/GenBank/DDBJ databases">
        <title>Genome sequencing and comparative transcriptomics of race 1 and race 4 of banana pathogen: Fusarium oxysporum f. sp. cubense.</title>
        <authorList>
            <person name="Fang X."/>
            <person name="Huang J."/>
        </authorList>
    </citation>
    <scope>NUCLEOTIDE SEQUENCE [LARGE SCALE GENOMIC DNA]</scope>
    <source>
        <strain evidence="3">race 4</strain>
    </source>
</reference>
<dbReference type="STRING" id="1229665.N1S3Q4"/>
<feature type="domain" description="MULE transposase" evidence="1">
    <location>
        <begin position="45"/>
        <end position="143"/>
    </location>
</feature>